<gene>
    <name evidence="2" type="ORF">SAMN05445756_0923</name>
</gene>
<dbReference type="OrthoDB" id="86125at2"/>
<reference evidence="2 3" key="1">
    <citation type="submission" date="2017-06" db="EMBL/GenBank/DDBJ databases">
        <authorList>
            <person name="Kim H.J."/>
            <person name="Triplett B.A."/>
        </authorList>
    </citation>
    <scope>NUCLEOTIDE SEQUENCE [LARGE SCALE GENOMIC DNA]</scope>
    <source>
        <strain evidence="2 3">DSM 22179</strain>
    </source>
</reference>
<dbReference type="AlphaFoldDB" id="A0A212TCI1"/>
<sequence length="481" mass="49969">MSLGLIGIFLSLAFLIGMAYRGHSVLLLGPLAALIATILSGAPLLASYTQVFMPAAAKFISSFFPLFLAGAIFGQLMTASGMATRIAGLAARVLGARFAVLVTVVATALLTYGGVNGWVVVFTIFPIAMSLFKVADVPRRLMPGAIAFGIFTFAAAALPGSPQIHNAIPAPFFGTDTFAAPGLSLIGTAIVLGVGMLWLAHRERTLRAAGEHFDTPTHNERTGKVDPADLSVVWKSKQTDHDDILRTTTGQGLLALVPILAVVATNALMTYVVVPRMDAGYLAEEKFGGVDLKSVAALWSVTVALVVGCLIVMALNARHVGRLFTEMSEGARNAVLPIFNTASEVGFGATIASLAAFAGIRDGIMGVSDNAVVTSAVSSATISGVTGSGSGGMTIALEAFGEQLATMAQQQGIDMELMHRATAMAAVSWDSLPHNGAMVTLLLVTGLTHRESYKDMFVLTVLIPFIGVATVIALGLAVGSF</sequence>
<dbReference type="EMBL" id="FYEZ01000001">
    <property type="protein sequence ID" value="SNC63524.1"/>
    <property type="molecule type" value="Genomic_DNA"/>
</dbReference>
<dbReference type="PANTHER" id="PTHR30354">
    <property type="entry name" value="GNT FAMILY GLUCONATE TRANSPORTER"/>
    <property type="match status" value="1"/>
</dbReference>
<keyword evidence="1" id="KW-0812">Transmembrane</keyword>
<feature type="transmembrane region" description="Helical" evidence="1">
    <location>
        <begin position="178"/>
        <end position="200"/>
    </location>
</feature>
<name>A0A212TCI1_9MICO</name>
<evidence type="ECO:0000313" key="3">
    <source>
        <dbReference type="Proteomes" id="UP000198122"/>
    </source>
</evidence>
<feature type="transmembrane region" description="Helical" evidence="1">
    <location>
        <begin position="98"/>
        <end position="129"/>
    </location>
</feature>
<dbReference type="GO" id="GO:0005886">
    <property type="term" value="C:plasma membrane"/>
    <property type="evidence" value="ECO:0007669"/>
    <property type="project" value="TreeGrafter"/>
</dbReference>
<keyword evidence="1" id="KW-1133">Transmembrane helix</keyword>
<organism evidence="2 3">
    <name type="scientific">Kytococcus aerolatus</name>
    <dbReference type="NCBI Taxonomy" id="592308"/>
    <lineage>
        <taxon>Bacteria</taxon>
        <taxon>Bacillati</taxon>
        <taxon>Actinomycetota</taxon>
        <taxon>Actinomycetes</taxon>
        <taxon>Micrococcales</taxon>
        <taxon>Kytococcaceae</taxon>
        <taxon>Kytococcus</taxon>
    </lineage>
</organism>
<accession>A0A212TCI1</accession>
<keyword evidence="1" id="KW-0472">Membrane</keyword>
<feature type="transmembrane region" description="Helical" evidence="1">
    <location>
        <begin position="294"/>
        <end position="317"/>
    </location>
</feature>
<feature type="transmembrane region" description="Helical" evidence="1">
    <location>
        <begin position="457"/>
        <end position="478"/>
    </location>
</feature>
<feature type="transmembrane region" description="Helical" evidence="1">
    <location>
        <begin position="141"/>
        <end position="158"/>
    </location>
</feature>
<dbReference type="RefSeq" id="WP_088817846.1">
    <property type="nucleotide sequence ID" value="NZ_FYEZ01000001.1"/>
</dbReference>
<dbReference type="PANTHER" id="PTHR30354:SF7">
    <property type="entry name" value="BLL7963 PROTEIN"/>
    <property type="match status" value="1"/>
</dbReference>
<protein>
    <submittedName>
        <fullName evidence="2">H+/gluconate symporter</fullName>
    </submittedName>
</protein>
<feature type="transmembrane region" description="Helical" evidence="1">
    <location>
        <begin position="31"/>
        <end position="51"/>
    </location>
</feature>
<feature type="transmembrane region" description="Helical" evidence="1">
    <location>
        <begin position="63"/>
        <end position="86"/>
    </location>
</feature>
<dbReference type="Proteomes" id="UP000198122">
    <property type="component" value="Unassembled WGS sequence"/>
</dbReference>
<keyword evidence="3" id="KW-1185">Reference proteome</keyword>
<dbReference type="InterPro" id="IPR003474">
    <property type="entry name" value="Glcn_transporter"/>
</dbReference>
<proteinExistence type="predicted"/>
<evidence type="ECO:0000256" key="1">
    <source>
        <dbReference type="SAM" id="Phobius"/>
    </source>
</evidence>
<feature type="transmembrane region" description="Helical" evidence="1">
    <location>
        <begin position="253"/>
        <end position="274"/>
    </location>
</feature>
<dbReference type="GO" id="GO:0015128">
    <property type="term" value="F:gluconate transmembrane transporter activity"/>
    <property type="evidence" value="ECO:0007669"/>
    <property type="project" value="InterPro"/>
</dbReference>
<evidence type="ECO:0000313" key="2">
    <source>
        <dbReference type="EMBL" id="SNC63524.1"/>
    </source>
</evidence>